<name>A0ABU0EUQ8_9PSEU</name>
<evidence type="ECO:0000259" key="1">
    <source>
        <dbReference type="Pfam" id="PF00501"/>
    </source>
</evidence>
<dbReference type="EMBL" id="JAUSUT010000001">
    <property type="protein sequence ID" value="MDQ0379037.1"/>
    <property type="molecule type" value="Genomic_DNA"/>
</dbReference>
<dbReference type="InterPro" id="IPR020845">
    <property type="entry name" value="AMP-binding_CS"/>
</dbReference>
<reference evidence="3 4" key="1">
    <citation type="submission" date="2023-07" db="EMBL/GenBank/DDBJ databases">
        <title>Sequencing the genomes of 1000 actinobacteria strains.</title>
        <authorList>
            <person name="Klenk H.-P."/>
        </authorList>
    </citation>
    <scope>NUCLEOTIDE SEQUENCE [LARGE SCALE GENOMIC DNA]</scope>
    <source>
        <strain evidence="3 4">DSM 45805</strain>
    </source>
</reference>
<evidence type="ECO:0000313" key="3">
    <source>
        <dbReference type="EMBL" id="MDQ0379037.1"/>
    </source>
</evidence>
<dbReference type="Proteomes" id="UP001229651">
    <property type="component" value="Unassembled WGS sequence"/>
</dbReference>
<organism evidence="3 4">
    <name type="scientific">Amycolatopsis thermophila</name>
    <dbReference type="NCBI Taxonomy" id="206084"/>
    <lineage>
        <taxon>Bacteria</taxon>
        <taxon>Bacillati</taxon>
        <taxon>Actinomycetota</taxon>
        <taxon>Actinomycetes</taxon>
        <taxon>Pseudonocardiales</taxon>
        <taxon>Pseudonocardiaceae</taxon>
        <taxon>Amycolatopsis</taxon>
    </lineage>
</organism>
<dbReference type="SUPFAM" id="SSF56801">
    <property type="entry name" value="Acetyl-CoA synthetase-like"/>
    <property type="match status" value="1"/>
</dbReference>
<dbReference type="GO" id="GO:0004467">
    <property type="term" value="F:long-chain fatty acid-CoA ligase activity"/>
    <property type="evidence" value="ECO:0007669"/>
    <property type="project" value="UniProtKB-EC"/>
</dbReference>
<dbReference type="InterPro" id="IPR025110">
    <property type="entry name" value="AMP-bd_C"/>
</dbReference>
<evidence type="ECO:0000313" key="4">
    <source>
        <dbReference type="Proteomes" id="UP001229651"/>
    </source>
</evidence>
<dbReference type="InterPro" id="IPR050237">
    <property type="entry name" value="ATP-dep_AMP-bd_enzyme"/>
</dbReference>
<dbReference type="PROSITE" id="PS00455">
    <property type="entry name" value="AMP_BINDING"/>
    <property type="match status" value="1"/>
</dbReference>
<keyword evidence="3" id="KW-0436">Ligase</keyword>
<dbReference type="Gene3D" id="3.30.300.30">
    <property type="match status" value="1"/>
</dbReference>
<comment type="caution">
    <text evidence="3">The sequence shown here is derived from an EMBL/GenBank/DDBJ whole genome shotgun (WGS) entry which is preliminary data.</text>
</comment>
<proteinExistence type="predicted"/>
<evidence type="ECO:0000259" key="2">
    <source>
        <dbReference type="Pfam" id="PF13193"/>
    </source>
</evidence>
<dbReference type="Pfam" id="PF00501">
    <property type="entry name" value="AMP-binding"/>
    <property type="match status" value="1"/>
</dbReference>
<dbReference type="PANTHER" id="PTHR43767">
    <property type="entry name" value="LONG-CHAIN-FATTY-ACID--COA LIGASE"/>
    <property type="match status" value="1"/>
</dbReference>
<sequence length="543" mass="58016">MGVYDDKLWLARYAPGQPAGITVEHDSALAMFRATVARNPDGDALRYFGGRISLRELDELTDAFAAGITDAGFGPGERVAIYAQNVPQFVIAQVGTWKAGGIAVPVNPMNRKRELGQLLADSGATVLVTLRSLWDEVAAEVVPGTTVRTVLTTSELEYRAAPAPPGSCPGTTDLAGMLARFRGVAAPEVTLGPDDIAFLTYTSGTTGPPKGAMTTHRNVVFNAQTYRDWVGLGGDDVILGVAPLFHITGLIGHIAVALLTGAPLVLMHRFDAETTIETVRAERATFTVGSITVFIALMNVPGADRDALASLTKIYSGGAPIPPSTVKAFQAMFGTYIHNCYGLTETTSPSHAVPFGTEAPVDPASGALSVGVPVYDTVVRVVDEDGAEVPVGEVGELVTSGPQVVAGYWEKPAETEKALPGGRLHTGDVGYMDAHGWFYVVDRKKDQINAGGYKVWPREVEDVLYEHEAVREAAVVGVPDPYRGETVKAFVSLRPGRTVTAEELIAFCRSRMAAYKYPRQVEFLDELPKTVSGKLLRRALRSS</sequence>
<accession>A0ABU0EUQ8</accession>
<dbReference type="Pfam" id="PF13193">
    <property type="entry name" value="AMP-binding_C"/>
    <property type="match status" value="1"/>
</dbReference>
<feature type="domain" description="AMP-binding enzyme C-terminal" evidence="2">
    <location>
        <begin position="459"/>
        <end position="534"/>
    </location>
</feature>
<dbReference type="EC" id="6.2.1.3" evidence="3"/>
<protein>
    <submittedName>
        <fullName evidence="3">Long-chain acyl-CoA synthetase</fullName>
        <ecNumber evidence="3">6.2.1.3</ecNumber>
    </submittedName>
</protein>
<dbReference type="InterPro" id="IPR000873">
    <property type="entry name" value="AMP-dep_synth/lig_dom"/>
</dbReference>
<dbReference type="PANTHER" id="PTHR43767:SF1">
    <property type="entry name" value="NONRIBOSOMAL PEPTIDE SYNTHASE PES1 (EUROFUNG)-RELATED"/>
    <property type="match status" value="1"/>
</dbReference>
<gene>
    <name evidence="3" type="ORF">FB470_003031</name>
</gene>
<keyword evidence="4" id="KW-1185">Reference proteome</keyword>
<dbReference type="InterPro" id="IPR042099">
    <property type="entry name" value="ANL_N_sf"/>
</dbReference>
<dbReference type="Gene3D" id="3.40.50.12780">
    <property type="entry name" value="N-terminal domain of ligase-like"/>
    <property type="match status" value="1"/>
</dbReference>
<dbReference type="InterPro" id="IPR045851">
    <property type="entry name" value="AMP-bd_C_sf"/>
</dbReference>
<dbReference type="RefSeq" id="WP_306992163.1">
    <property type="nucleotide sequence ID" value="NZ_JAUSUT010000001.1"/>
</dbReference>
<feature type="domain" description="AMP-dependent synthetase/ligase" evidence="1">
    <location>
        <begin position="32"/>
        <end position="409"/>
    </location>
</feature>